<feature type="transmembrane region" description="Helical" evidence="1">
    <location>
        <begin position="206"/>
        <end position="226"/>
    </location>
</feature>
<protein>
    <recommendedName>
        <fullName evidence="4">Gustatory receptor</fullName>
    </recommendedName>
</protein>
<organism evidence="2 3">
    <name type="scientific">Henosepilachna vigintioctopunctata</name>
    <dbReference type="NCBI Taxonomy" id="420089"/>
    <lineage>
        <taxon>Eukaryota</taxon>
        <taxon>Metazoa</taxon>
        <taxon>Ecdysozoa</taxon>
        <taxon>Arthropoda</taxon>
        <taxon>Hexapoda</taxon>
        <taxon>Insecta</taxon>
        <taxon>Pterygota</taxon>
        <taxon>Neoptera</taxon>
        <taxon>Endopterygota</taxon>
        <taxon>Coleoptera</taxon>
        <taxon>Polyphaga</taxon>
        <taxon>Cucujiformia</taxon>
        <taxon>Coccinelloidea</taxon>
        <taxon>Coccinellidae</taxon>
        <taxon>Epilachninae</taxon>
        <taxon>Epilachnini</taxon>
        <taxon>Henosepilachna</taxon>
    </lineage>
</organism>
<evidence type="ECO:0000313" key="2">
    <source>
        <dbReference type="EMBL" id="KAK9880885.1"/>
    </source>
</evidence>
<reference evidence="2 3" key="1">
    <citation type="submission" date="2023-03" db="EMBL/GenBank/DDBJ databases">
        <title>Genome insight into feeding habits of ladybird beetles.</title>
        <authorList>
            <person name="Li H.-S."/>
            <person name="Huang Y.-H."/>
            <person name="Pang H."/>
        </authorList>
    </citation>
    <scope>NUCLEOTIDE SEQUENCE [LARGE SCALE GENOMIC DNA]</scope>
    <source>
        <strain evidence="2">SYSU_2023b</strain>
        <tissue evidence="2">Whole body</tissue>
    </source>
</reference>
<evidence type="ECO:0008006" key="4">
    <source>
        <dbReference type="Google" id="ProtNLM"/>
    </source>
</evidence>
<dbReference type="EMBL" id="JARQZJ010000066">
    <property type="protein sequence ID" value="KAK9880885.1"/>
    <property type="molecule type" value="Genomic_DNA"/>
</dbReference>
<accession>A0AAW1UED9</accession>
<dbReference type="AlphaFoldDB" id="A0AAW1UED9"/>
<keyword evidence="3" id="KW-1185">Reference proteome</keyword>
<dbReference type="Proteomes" id="UP001431783">
    <property type="component" value="Unassembled WGS sequence"/>
</dbReference>
<evidence type="ECO:0000256" key="1">
    <source>
        <dbReference type="SAM" id="Phobius"/>
    </source>
</evidence>
<gene>
    <name evidence="2" type="ORF">WA026_013213</name>
</gene>
<evidence type="ECO:0000313" key="3">
    <source>
        <dbReference type="Proteomes" id="UP001431783"/>
    </source>
</evidence>
<keyword evidence="1" id="KW-0472">Membrane</keyword>
<feature type="transmembrane region" description="Helical" evidence="1">
    <location>
        <begin position="308"/>
        <end position="333"/>
    </location>
</feature>
<feature type="transmembrane region" description="Helical" evidence="1">
    <location>
        <begin position="21"/>
        <end position="43"/>
    </location>
</feature>
<name>A0AAW1UED9_9CUCU</name>
<feature type="transmembrane region" description="Helical" evidence="1">
    <location>
        <begin position="88"/>
        <end position="105"/>
    </location>
</feature>
<comment type="caution">
    <text evidence="2">The sequence shown here is derived from an EMBL/GenBank/DDBJ whole genome shotgun (WGS) entry which is preliminary data.</text>
</comment>
<keyword evidence="1" id="KW-0812">Transmembrane</keyword>
<proteinExistence type="predicted"/>
<feature type="transmembrane region" description="Helical" evidence="1">
    <location>
        <begin position="238"/>
        <end position="256"/>
    </location>
</feature>
<keyword evidence="1" id="KW-1133">Transmembrane helix</keyword>
<sequence length="340" mass="39536">MWMFQNMQSENTTAKTWRAVYISEISDQMMLIGTGVMAFYIYLNIPYRVEELNLVCHLFDAKRFFGLNTIICARCAKKVTVYMKRCEYGILVVLSIAIGCELYCYKFKSITETLILPISFAQQYGVLMQINLKIILVQGIYKSMRKSLMATMNEKISRNISLTSMKNQKKEYFPSLKTKLGLTIHLYVELKKWSDLISKFLSMSNVIWISILSLQLIIQFYIGIAYDLFQSEDDQRLFLAFIIRTASSFYFGFSFLKNVEGLIRQSEDILRYIYKFPISKLNDEEMTKVEALFHTVISHRPVITVSNLFNIHAGLIPPICGVIITYVLVALQFRPVWIQK</sequence>